<dbReference type="GO" id="GO:0005829">
    <property type="term" value="C:cytosol"/>
    <property type="evidence" value="ECO:0007669"/>
    <property type="project" value="TreeGrafter"/>
</dbReference>
<gene>
    <name evidence="2" type="ORF">H5410_007299</name>
</gene>
<reference evidence="2 3" key="1">
    <citation type="submission" date="2020-09" db="EMBL/GenBank/DDBJ databases">
        <title>De no assembly of potato wild relative species, Solanum commersonii.</title>
        <authorList>
            <person name="Cho K."/>
        </authorList>
    </citation>
    <scope>NUCLEOTIDE SEQUENCE [LARGE SCALE GENOMIC DNA]</scope>
    <source>
        <strain evidence="2">LZ3.2</strain>
        <tissue evidence="2">Leaf</tissue>
    </source>
</reference>
<comment type="caution">
    <text evidence="2">The sequence shown here is derived from an EMBL/GenBank/DDBJ whole genome shotgun (WGS) entry which is preliminary data.</text>
</comment>
<dbReference type="GO" id="GO:1902387">
    <property type="term" value="F:ceramide 1-phosphate binding"/>
    <property type="evidence" value="ECO:0007669"/>
    <property type="project" value="TreeGrafter"/>
</dbReference>
<evidence type="ECO:0000313" key="2">
    <source>
        <dbReference type="EMBL" id="KAG5622081.1"/>
    </source>
</evidence>
<dbReference type="Pfam" id="PF08718">
    <property type="entry name" value="GLTP"/>
    <property type="match status" value="2"/>
</dbReference>
<dbReference type="GO" id="GO:1902388">
    <property type="term" value="F:ceramide 1-phosphate transfer activity"/>
    <property type="evidence" value="ECO:0007669"/>
    <property type="project" value="TreeGrafter"/>
</dbReference>
<organism evidence="2 3">
    <name type="scientific">Solanum commersonii</name>
    <name type="common">Commerson's wild potato</name>
    <name type="synonym">Commerson's nightshade</name>
    <dbReference type="NCBI Taxonomy" id="4109"/>
    <lineage>
        <taxon>Eukaryota</taxon>
        <taxon>Viridiplantae</taxon>
        <taxon>Streptophyta</taxon>
        <taxon>Embryophyta</taxon>
        <taxon>Tracheophyta</taxon>
        <taxon>Spermatophyta</taxon>
        <taxon>Magnoliopsida</taxon>
        <taxon>eudicotyledons</taxon>
        <taxon>Gunneridae</taxon>
        <taxon>Pentapetalae</taxon>
        <taxon>asterids</taxon>
        <taxon>lamiids</taxon>
        <taxon>Solanales</taxon>
        <taxon>Solanaceae</taxon>
        <taxon>Solanoideae</taxon>
        <taxon>Solaneae</taxon>
        <taxon>Solanum</taxon>
    </lineage>
</organism>
<dbReference type="Gene3D" id="1.10.3520.10">
    <property type="entry name" value="Glycolipid transfer protein"/>
    <property type="match status" value="2"/>
</dbReference>
<dbReference type="EMBL" id="JACXVP010000002">
    <property type="protein sequence ID" value="KAG5622081.1"/>
    <property type="molecule type" value="Genomic_DNA"/>
</dbReference>
<name>A0A9J6AC88_SOLCO</name>
<dbReference type="PANTHER" id="PTHR10219">
    <property type="entry name" value="GLYCOLIPID TRANSFER PROTEIN-RELATED"/>
    <property type="match status" value="1"/>
</dbReference>
<dbReference type="SUPFAM" id="SSF110004">
    <property type="entry name" value="Glycolipid transfer protein, GLTP"/>
    <property type="match status" value="2"/>
</dbReference>
<dbReference type="InterPro" id="IPR014830">
    <property type="entry name" value="Glycolipid_transfer_prot_dom"/>
</dbReference>
<evidence type="ECO:0000259" key="1">
    <source>
        <dbReference type="Pfam" id="PF08718"/>
    </source>
</evidence>
<evidence type="ECO:0000313" key="3">
    <source>
        <dbReference type="Proteomes" id="UP000824120"/>
    </source>
</evidence>
<dbReference type="AlphaFoldDB" id="A0A9J6AC88"/>
<accession>A0A9J6AC88</accession>
<dbReference type="PANTHER" id="PTHR10219:SF43">
    <property type="entry name" value="GLYCOLIPID TRANSFER PROTEIN DOMAIN-CONTAINING PROTEIN"/>
    <property type="match status" value="1"/>
</dbReference>
<feature type="domain" description="Glycolipid transfer protein" evidence="1">
    <location>
        <begin position="37"/>
        <end position="127"/>
    </location>
</feature>
<proteinExistence type="predicted"/>
<dbReference type="Proteomes" id="UP000824120">
    <property type="component" value="Chromosome 2"/>
</dbReference>
<keyword evidence="3" id="KW-1185">Reference proteome</keyword>
<dbReference type="InterPro" id="IPR036497">
    <property type="entry name" value="GLTP_sf"/>
</dbReference>
<dbReference type="GO" id="GO:0016020">
    <property type="term" value="C:membrane"/>
    <property type="evidence" value="ECO:0007669"/>
    <property type="project" value="TreeGrafter"/>
</dbReference>
<feature type="domain" description="Glycolipid transfer protein" evidence="1">
    <location>
        <begin position="552"/>
        <end position="598"/>
    </location>
</feature>
<protein>
    <recommendedName>
        <fullName evidence="1">Glycolipid transfer protein domain-containing protein</fullName>
    </recommendedName>
</protein>
<sequence>MANHAAEEKPLRKMAEAFKDLANTLNSQTLDEAAKMEVAPFSHACTFVSPLFRCLGIAFKFAELDYVAKVGDLAEASKSITTLHTMMDQDIQANCVRKAGSHTRNLLKVKRGLDMVKVLFEEIIAAEIEVLRSTFFWQGNEDKRKYHLVKWEEMNISKKIGGNQSLMMKWLWKFASAENSLWKEVIAAKYGMRDKWMTTKVTSPYGSSAWRSISDLWDLVLERSYCKVGNGRKVVFWMDKWCGQVPLSQRFPDLYDLCQMQQATVAELWNDQGWNLHFRRNLNDWEMCRITEFLVTLPQFSNLSEEEDSLVWNVGSKGCFTVNSAYEDLNTVGIEEVEWPWKMIWKTKIPYKGIVLIGRARGSFKRRGVGQGGARSKIEDEIARGEESVKKAEKTSTILQLKVDTPKKSRNLMGLGSCTVIVMGQCRAGLSGAEQGETVNHLFLHCKWTTQLWQMFTNMREIKWVKPGRIKEEERRRDGRLSHHVYGGQVPEGEGSSTLVLRCTWKIGCLTSLLACWCNGSRSMRAFEDHGGNSDGSSHESTLWLRNRYHRGNSLKDPASKAYTQVFAPYHGWAIRKAVSAGMYALPTRQQLMIKLNEDEDSARTQMQNYVASCETVITYIDKLFTSRDLGIDW</sequence>
<dbReference type="OrthoDB" id="913718at2759"/>